<dbReference type="Proteomes" id="UP001236014">
    <property type="component" value="Chromosome"/>
</dbReference>
<dbReference type="PANTHER" id="PTHR30466">
    <property type="entry name" value="FLAVIN REDUCTASE"/>
    <property type="match status" value="1"/>
</dbReference>
<evidence type="ECO:0000313" key="4">
    <source>
        <dbReference type="EMBL" id="WIX83543.1"/>
    </source>
</evidence>
<gene>
    <name evidence="4" type="ORF">QRX50_23705</name>
</gene>
<evidence type="ECO:0000256" key="2">
    <source>
        <dbReference type="ARBA" id="ARBA00023002"/>
    </source>
</evidence>
<evidence type="ECO:0000256" key="1">
    <source>
        <dbReference type="ARBA" id="ARBA00008898"/>
    </source>
</evidence>
<dbReference type="EMBL" id="CP127294">
    <property type="protein sequence ID" value="WIX83543.1"/>
    <property type="molecule type" value="Genomic_DNA"/>
</dbReference>
<evidence type="ECO:0000313" key="5">
    <source>
        <dbReference type="Proteomes" id="UP001236014"/>
    </source>
</evidence>
<protein>
    <submittedName>
        <fullName evidence="4">Flavin reductase family protein</fullName>
        <ecNumber evidence="4">1.-.-.-</ecNumber>
    </submittedName>
</protein>
<dbReference type="GO" id="GO:0010181">
    <property type="term" value="F:FMN binding"/>
    <property type="evidence" value="ECO:0007669"/>
    <property type="project" value="InterPro"/>
</dbReference>
<dbReference type="PANTHER" id="PTHR30466:SF11">
    <property type="entry name" value="FLAVIN-DEPENDENT MONOOXYGENASE, REDUCTASE SUBUNIT HSAB"/>
    <property type="match status" value="1"/>
</dbReference>
<dbReference type="InterPro" id="IPR012349">
    <property type="entry name" value="Split_barrel_FMN-bd"/>
</dbReference>
<dbReference type="InterPro" id="IPR050268">
    <property type="entry name" value="NADH-dep_flavin_reductase"/>
</dbReference>
<dbReference type="EC" id="1.-.-.-" evidence="4"/>
<dbReference type="Gene3D" id="2.30.110.10">
    <property type="entry name" value="Electron Transport, Fmn-binding Protein, Chain A"/>
    <property type="match status" value="1"/>
</dbReference>
<keyword evidence="2 4" id="KW-0560">Oxidoreductase</keyword>
<sequence>MTRPLTSVADSRPYREAVGCYASGVVVVGATADDGQRIGFTCQSFHSVSLDPPLILICVARTSSTYPLIRDIGRFAVSVLGHDHREVASAFARKGVDRWSGVAHTETAAGNPVLAESLVWLDCEIDAEHDAGDHHLVVGRVLEMSSPDAQDGAEPLLFYRGGFHRIASVPAVG</sequence>
<dbReference type="InterPro" id="IPR002563">
    <property type="entry name" value="Flavin_Rdtase-like_dom"/>
</dbReference>
<dbReference type="GO" id="GO:0042602">
    <property type="term" value="F:riboflavin reductase (NADPH) activity"/>
    <property type="evidence" value="ECO:0007669"/>
    <property type="project" value="TreeGrafter"/>
</dbReference>
<proteinExistence type="inferred from homology"/>
<accession>A0A9Y2N0C8</accession>
<organism evidence="4 5">
    <name type="scientific">Amycolatopsis carbonis</name>
    <dbReference type="NCBI Taxonomy" id="715471"/>
    <lineage>
        <taxon>Bacteria</taxon>
        <taxon>Bacillati</taxon>
        <taxon>Actinomycetota</taxon>
        <taxon>Actinomycetes</taxon>
        <taxon>Pseudonocardiales</taxon>
        <taxon>Pseudonocardiaceae</taxon>
        <taxon>Amycolatopsis</taxon>
    </lineage>
</organism>
<reference evidence="4 5" key="1">
    <citation type="submission" date="2023-06" db="EMBL/GenBank/DDBJ databases">
        <authorList>
            <person name="Oyuntsetseg B."/>
            <person name="Kim S.B."/>
        </authorList>
    </citation>
    <scope>NUCLEOTIDE SEQUENCE [LARGE SCALE GENOMIC DNA]</scope>
    <source>
        <strain evidence="4 5">2-15</strain>
    </source>
</reference>
<dbReference type="KEGG" id="acab:QRX50_23705"/>
<feature type="domain" description="Flavin reductase like" evidence="3">
    <location>
        <begin position="18"/>
        <end position="165"/>
    </location>
</feature>
<dbReference type="Pfam" id="PF01613">
    <property type="entry name" value="Flavin_Reduct"/>
    <property type="match status" value="1"/>
</dbReference>
<name>A0A9Y2N0C8_9PSEU</name>
<comment type="similarity">
    <text evidence="1">Belongs to the non-flavoprotein flavin reductase family.</text>
</comment>
<evidence type="ECO:0000259" key="3">
    <source>
        <dbReference type="SMART" id="SM00903"/>
    </source>
</evidence>
<dbReference type="RefSeq" id="WP_285974092.1">
    <property type="nucleotide sequence ID" value="NZ_CP127294.1"/>
</dbReference>
<dbReference type="SUPFAM" id="SSF50475">
    <property type="entry name" value="FMN-binding split barrel"/>
    <property type="match status" value="1"/>
</dbReference>
<dbReference type="AlphaFoldDB" id="A0A9Y2N0C8"/>
<keyword evidence="5" id="KW-1185">Reference proteome</keyword>
<dbReference type="SMART" id="SM00903">
    <property type="entry name" value="Flavin_Reduct"/>
    <property type="match status" value="1"/>
</dbReference>